<evidence type="ECO:0000256" key="5">
    <source>
        <dbReference type="ARBA" id="ARBA00022598"/>
    </source>
</evidence>
<dbReference type="GO" id="GO:0005737">
    <property type="term" value="C:cytoplasm"/>
    <property type="evidence" value="ECO:0007669"/>
    <property type="project" value="UniProtKB-SubCell"/>
</dbReference>
<keyword evidence="9 14" id="KW-0133">Cell shape</keyword>
<keyword evidence="8 14" id="KW-0067">ATP-binding</keyword>
<keyword evidence="4 14" id="KW-0963">Cytoplasm</keyword>
<dbReference type="SUPFAM" id="SSF53244">
    <property type="entry name" value="MurD-like peptide ligases, peptide-binding domain"/>
    <property type="match status" value="1"/>
</dbReference>
<dbReference type="GO" id="GO:0009252">
    <property type="term" value="P:peptidoglycan biosynthetic process"/>
    <property type="evidence" value="ECO:0007669"/>
    <property type="project" value="UniProtKB-UniRule"/>
</dbReference>
<feature type="domain" description="Mur ligase C-terminal" evidence="17">
    <location>
        <begin position="316"/>
        <end position="450"/>
    </location>
</feature>
<dbReference type="Pfam" id="PF02875">
    <property type="entry name" value="Mur_ligase_C"/>
    <property type="match status" value="1"/>
</dbReference>
<feature type="domain" description="Mur ligase N-terminal catalytic" evidence="16">
    <location>
        <begin position="10"/>
        <end position="109"/>
    </location>
</feature>
<evidence type="ECO:0000256" key="14">
    <source>
        <dbReference type="HAMAP-Rule" id="MF_00046"/>
    </source>
</evidence>
<evidence type="ECO:0000259" key="17">
    <source>
        <dbReference type="Pfam" id="PF02875"/>
    </source>
</evidence>
<evidence type="ECO:0000256" key="9">
    <source>
        <dbReference type="ARBA" id="ARBA00022960"/>
    </source>
</evidence>
<keyword evidence="20" id="KW-1185">Reference proteome</keyword>
<dbReference type="PANTHER" id="PTHR43445:SF3">
    <property type="entry name" value="UDP-N-ACETYLMURAMATE--L-ALANINE LIGASE"/>
    <property type="match status" value="1"/>
</dbReference>
<keyword evidence="6 14" id="KW-0132">Cell division</keyword>
<dbReference type="HAMAP" id="MF_00046">
    <property type="entry name" value="MurC"/>
    <property type="match status" value="1"/>
</dbReference>
<dbReference type="SUPFAM" id="SSF51984">
    <property type="entry name" value="MurCD N-terminal domain"/>
    <property type="match status" value="1"/>
</dbReference>
<dbReference type="InterPro" id="IPR000713">
    <property type="entry name" value="Mur_ligase_N"/>
</dbReference>
<dbReference type="InterPro" id="IPR050061">
    <property type="entry name" value="MurCDEF_pg_biosynth"/>
</dbReference>
<dbReference type="SUPFAM" id="SSF53623">
    <property type="entry name" value="MurD-like peptide ligases, catalytic domain"/>
    <property type="match status" value="1"/>
</dbReference>
<dbReference type="GO" id="GO:0005524">
    <property type="term" value="F:ATP binding"/>
    <property type="evidence" value="ECO:0007669"/>
    <property type="project" value="UniProtKB-UniRule"/>
</dbReference>
<evidence type="ECO:0000256" key="7">
    <source>
        <dbReference type="ARBA" id="ARBA00022741"/>
    </source>
</evidence>
<feature type="region of interest" description="Disordered" evidence="15">
    <location>
        <begin position="474"/>
        <end position="497"/>
    </location>
</feature>
<dbReference type="FunFam" id="3.40.1190.10:FF:000001">
    <property type="entry name" value="UDP-N-acetylmuramate--L-alanine ligase"/>
    <property type="match status" value="1"/>
</dbReference>
<keyword evidence="7 14" id="KW-0547">Nucleotide-binding</keyword>
<evidence type="ECO:0000256" key="15">
    <source>
        <dbReference type="SAM" id="MobiDB-lite"/>
    </source>
</evidence>
<reference evidence="19 20" key="1">
    <citation type="submission" date="2015-06" db="EMBL/GenBank/DDBJ databases">
        <title>A Comprehensive Approach to Explore the Metabolic and Phylogenetic Diversity of Bacterial Steroid Degradation in the Environment: Testosterone as an Example.</title>
        <authorList>
            <person name="Yang F.-C."/>
            <person name="Chen Y.-L."/>
            <person name="Yu C.-P."/>
            <person name="Tang S.-L."/>
            <person name="Wang P.-H."/>
            <person name="Ismail W."/>
            <person name="Wang C.-H."/>
            <person name="Yang C.-Y."/>
            <person name="Chiang Y.-R."/>
        </authorList>
    </citation>
    <scope>NUCLEOTIDE SEQUENCE [LARGE SCALE GENOMIC DNA]</scope>
    <source>
        <strain evidence="19 20">DSM 18526</strain>
    </source>
</reference>
<evidence type="ECO:0000256" key="8">
    <source>
        <dbReference type="ARBA" id="ARBA00022840"/>
    </source>
</evidence>
<dbReference type="InterPro" id="IPR036615">
    <property type="entry name" value="Mur_ligase_C_dom_sf"/>
</dbReference>
<evidence type="ECO:0000313" key="20">
    <source>
        <dbReference type="Proteomes" id="UP000070250"/>
    </source>
</evidence>
<evidence type="ECO:0000256" key="6">
    <source>
        <dbReference type="ARBA" id="ARBA00022618"/>
    </source>
</evidence>
<evidence type="ECO:0000259" key="18">
    <source>
        <dbReference type="Pfam" id="PF08245"/>
    </source>
</evidence>
<feature type="binding site" evidence="14">
    <location>
        <begin position="115"/>
        <end position="121"/>
    </location>
    <ligand>
        <name>ATP</name>
        <dbReference type="ChEBI" id="CHEBI:30616"/>
    </ligand>
</feature>
<dbReference type="UniPathway" id="UPA00219"/>
<feature type="compositionally biased region" description="Polar residues" evidence="15">
    <location>
        <begin position="476"/>
        <end position="485"/>
    </location>
</feature>
<dbReference type="PANTHER" id="PTHR43445">
    <property type="entry name" value="UDP-N-ACETYLMURAMATE--L-ALANINE LIGASE-RELATED"/>
    <property type="match status" value="1"/>
</dbReference>
<feature type="domain" description="Mur ligase central" evidence="18">
    <location>
        <begin position="113"/>
        <end position="293"/>
    </location>
</feature>
<evidence type="ECO:0000256" key="10">
    <source>
        <dbReference type="ARBA" id="ARBA00022984"/>
    </source>
</evidence>
<comment type="similarity">
    <text evidence="14">Belongs to the MurCDEF family.</text>
</comment>
<evidence type="ECO:0000256" key="12">
    <source>
        <dbReference type="ARBA" id="ARBA00023316"/>
    </source>
</evidence>
<comment type="pathway">
    <text evidence="2 14">Cell wall biogenesis; peptidoglycan biosynthesis.</text>
</comment>
<dbReference type="Proteomes" id="UP000070250">
    <property type="component" value="Chromosome"/>
</dbReference>
<keyword evidence="12 14" id="KW-0961">Cell wall biogenesis/degradation</keyword>
<dbReference type="KEGG" id="sdf:ACG33_01700"/>
<evidence type="ECO:0000256" key="1">
    <source>
        <dbReference type="ARBA" id="ARBA00004496"/>
    </source>
</evidence>
<dbReference type="GO" id="GO:0008763">
    <property type="term" value="F:UDP-N-acetylmuramate-L-alanine ligase activity"/>
    <property type="evidence" value="ECO:0007669"/>
    <property type="project" value="UniProtKB-UniRule"/>
</dbReference>
<dbReference type="RefSeq" id="WP_083536349.1">
    <property type="nucleotide sequence ID" value="NZ_CP011971.1"/>
</dbReference>
<evidence type="ECO:0000256" key="2">
    <source>
        <dbReference type="ARBA" id="ARBA00004752"/>
    </source>
</evidence>
<proteinExistence type="inferred from homology"/>
<accession>A0A127F876</accession>
<dbReference type="Pfam" id="PF08245">
    <property type="entry name" value="Mur_ligase_M"/>
    <property type="match status" value="1"/>
</dbReference>
<keyword evidence="5 14" id="KW-0436">Ligase</keyword>
<dbReference type="PATRIC" id="fig|465721.4.peg.370"/>
<name>A0A127F876_STEDE</name>
<dbReference type="InterPro" id="IPR013221">
    <property type="entry name" value="Mur_ligase_cen"/>
</dbReference>
<dbReference type="GO" id="GO:0051301">
    <property type="term" value="P:cell division"/>
    <property type="evidence" value="ECO:0007669"/>
    <property type="project" value="UniProtKB-KW"/>
</dbReference>
<evidence type="ECO:0000256" key="13">
    <source>
        <dbReference type="ARBA" id="ARBA00047833"/>
    </source>
</evidence>
<dbReference type="Gene3D" id="3.40.50.720">
    <property type="entry name" value="NAD(P)-binding Rossmann-like Domain"/>
    <property type="match status" value="1"/>
</dbReference>
<dbReference type="GO" id="GO:0008360">
    <property type="term" value="P:regulation of cell shape"/>
    <property type="evidence" value="ECO:0007669"/>
    <property type="project" value="UniProtKB-KW"/>
</dbReference>
<dbReference type="EC" id="6.3.2.8" evidence="3 14"/>
<evidence type="ECO:0000256" key="11">
    <source>
        <dbReference type="ARBA" id="ARBA00023306"/>
    </source>
</evidence>
<dbReference type="InterPro" id="IPR004101">
    <property type="entry name" value="Mur_ligase_C"/>
</dbReference>
<dbReference type="GO" id="GO:0071555">
    <property type="term" value="P:cell wall organization"/>
    <property type="evidence" value="ECO:0007669"/>
    <property type="project" value="UniProtKB-KW"/>
</dbReference>
<evidence type="ECO:0000256" key="3">
    <source>
        <dbReference type="ARBA" id="ARBA00012211"/>
    </source>
</evidence>
<evidence type="ECO:0000256" key="4">
    <source>
        <dbReference type="ARBA" id="ARBA00022490"/>
    </source>
</evidence>
<organism evidence="19 20">
    <name type="scientific">Steroidobacter denitrificans</name>
    <dbReference type="NCBI Taxonomy" id="465721"/>
    <lineage>
        <taxon>Bacteria</taxon>
        <taxon>Pseudomonadati</taxon>
        <taxon>Pseudomonadota</taxon>
        <taxon>Gammaproteobacteria</taxon>
        <taxon>Steroidobacterales</taxon>
        <taxon>Steroidobacteraceae</taxon>
        <taxon>Steroidobacter</taxon>
    </lineage>
</organism>
<keyword evidence="11 14" id="KW-0131">Cell cycle</keyword>
<evidence type="ECO:0000259" key="16">
    <source>
        <dbReference type="Pfam" id="PF01225"/>
    </source>
</evidence>
<dbReference type="InterPro" id="IPR005758">
    <property type="entry name" value="UDP-N-AcMur_Ala_ligase_MurC"/>
</dbReference>
<comment type="subcellular location">
    <subcellularLocation>
        <location evidence="1 14">Cytoplasm</location>
    </subcellularLocation>
</comment>
<keyword evidence="10 14" id="KW-0573">Peptidoglycan synthesis</keyword>
<comment type="catalytic activity">
    <reaction evidence="13 14">
        <text>UDP-N-acetyl-alpha-D-muramate + L-alanine + ATP = UDP-N-acetyl-alpha-D-muramoyl-L-alanine + ADP + phosphate + H(+)</text>
        <dbReference type="Rhea" id="RHEA:23372"/>
        <dbReference type="ChEBI" id="CHEBI:15378"/>
        <dbReference type="ChEBI" id="CHEBI:30616"/>
        <dbReference type="ChEBI" id="CHEBI:43474"/>
        <dbReference type="ChEBI" id="CHEBI:57972"/>
        <dbReference type="ChEBI" id="CHEBI:70757"/>
        <dbReference type="ChEBI" id="CHEBI:83898"/>
        <dbReference type="ChEBI" id="CHEBI:456216"/>
        <dbReference type="EC" id="6.3.2.8"/>
    </reaction>
</comment>
<protein>
    <recommendedName>
        <fullName evidence="3 14">UDP-N-acetylmuramate--L-alanine ligase</fullName>
        <ecNumber evidence="3 14">6.3.2.8</ecNumber>
    </recommendedName>
    <alternativeName>
        <fullName evidence="14">UDP-N-acetylmuramoyl-L-alanine synthetase</fullName>
    </alternativeName>
</protein>
<sequence length="497" mass="52833">MSDRMRRINRIHFVGIGGSGMGGIAEVLLNLGYQVQGSDLKPNAITRRLARLGAHIMLGHAATNVGTADVLVISSAVQPDNPEVLEAQARRLPVVQRALMLGELMRFRYAIAVAGTHGKTTTTSMVASILAEGGLDPTFVIGGRLKSADSNARLGTGKYLVAEADESDASFMHLQPMIAIVTNVDQDHMATHEGDFERLKQSFVDFLHNLPFYGLAVVCTDDAVAASLIGRVSRPVVTYGILSDADIRATDIVRDRLQTRFEVRRPGVPSLPISLNLPGTHNVLNALAAIAVATELGVADTAIQSALASFHGVDRRLQQYGDIQTAVGCVTLIDDYGHHPTELAATLEAIRQGWPQRRILLAFQPHRYSRTRDLLDDFARVLAGVDALIVTEVYAAGEAPIAGADGKAICRAVRSHHRVEPLFVEKLDELPAALIQIARDGDLIVTMGAGSIGALAHELPARLTALQPVAPARESVQGSAGSTSGAVPDPALEGGAA</sequence>
<dbReference type="Gene3D" id="3.90.190.20">
    <property type="entry name" value="Mur ligase, C-terminal domain"/>
    <property type="match status" value="1"/>
</dbReference>
<evidence type="ECO:0000313" key="19">
    <source>
        <dbReference type="EMBL" id="AMN45841.1"/>
    </source>
</evidence>
<dbReference type="NCBIfam" id="TIGR01082">
    <property type="entry name" value="murC"/>
    <property type="match status" value="1"/>
</dbReference>
<dbReference type="InterPro" id="IPR036565">
    <property type="entry name" value="Mur-like_cat_sf"/>
</dbReference>
<dbReference type="Gene3D" id="3.40.1190.10">
    <property type="entry name" value="Mur-like, catalytic domain"/>
    <property type="match status" value="1"/>
</dbReference>
<dbReference type="STRING" id="465721.ACG33_01700"/>
<dbReference type="EMBL" id="CP011971">
    <property type="protein sequence ID" value="AMN45841.1"/>
    <property type="molecule type" value="Genomic_DNA"/>
</dbReference>
<comment type="function">
    <text evidence="14">Cell wall formation.</text>
</comment>
<dbReference type="AlphaFoldDB" id="A0A127F876"/>
<gene>
    <name evidence="14" type="primary">murC</name>
    <name evidence="19" type="ORF">ACG33_01700</name>
</gene>
<dbReference type="Pfam" id="PF01225">
    <property type="entry name" value="Mur_ligase"/>
    <property type="match status" value="1"/>
</dbReference>